<dbReference type="Pfam" id="PF04998">
    <property type="entry name" value="RNA_pol_Rpb1_5"/>
    <property type="match status" value="1"/>
</dbReference>
<dbReference type="SUPFAM" id="SSF64484">
    <property type="entry name" value="beta and beta-prime subunits of DNA dependent RNA-polymerase"/>
    <property type="match status" value="1"/>
</dbReference>
<keyword evidence="3 8" id="KW-0808">Transferase</keyword>
<dbReference type="CDD" id="cd06528">
    <property type="entry name" value="RNAP_A"/>
    <property type="match status" value="1"/>
</dbReference>
<dbReference type="InterPro" id="IPR012757">
    <property type="entry name" value="RPO1C"/>
</dbReference>
<dbReference type="GO" id="GO:0003677">
    <property type="term" value="F:DNA binding"/>
    <property type="evidence" value="ECO:0007669"/>
    <property type="project" value="UniProtKB-UniRule"/>
</dbReference>
<evidence type="ECO:0000313" key="11">
    <source>
        <dbReference type="Proteomes" id="UP000070163"/>
    </source>
</evidence>
<dbReference type="Gene3D" id="1.10.150.390">
    <property type="match status" value="1"/>
</dbReference>
<keyword evidence="11" id="KW-1185">Reference proteome</keyword>
<dbReference type="PANTHER" id="PTHR19376:SF32">
    <property type="entry name" value="DNA-DIRECTED RNA POLYMERASE III SUBUNIT RPC1"/>
    <property type="match status" value="1"/>
</dbReference>
<comment type="catalytic activity">
    <reaction evidence="7 8">
        <text>RNA(n) + a ribonucleoside 5'-triphosphate = RNA(n+1) + diphosphate</text>
        <dbReference type="Rhea" id="RHEA:21248"/>
        <dbReference type="Rhea" id="RHEA-COMP:14527"/>
        <dbReference type="Rhea" id="RHEA-COMP:17342"/>
        <dbReference type="ChEBI" id="CHEBI:33019"/>
        <dbReference type="ChEBI" id="CHEBI:61557"/>
        <dbReference type="ChEBI" id="CHEBI:140395"/>
        <dbReference type="EC" id="2.7.7.6"/>
    </reaction>
</comment>
<dbReference type="Proteomes" id="UP000070163">
    <property type="component" value="Unassembled WGS sequence"/>
</dbReference>
<keyword evidence="5 8" id="KW-0238">DNA-binding</keyword>
<reference evidence="10 11" key="1">
    <citation type="journal article" date="2016" name="Sci. Rep.">
        <title>Metabolic traits of an uncultured archaeal lineage -MSBL1- from brine pools of the Red Sea.</title>
        <authorList>
            <person name="Mwirichia R."/>
            <person name="Alam I."/>
            <person name="Rashid M."/>
            <person name="Vinu M."/>
            <person name="Ba-Alawi W."/>
            <person name="Anthony Kamau A."/>
            <person name="Kamanda Ngugi D."/>
            <person name="Goker M."/>
            <person name="Klenk H.P."/>
            <person name="Bajic V."/>
            <person name="Stingl U."/>
        </authorList>
    </citation>
    <scope>NUCLEOTIDE SEQUENCE [LARGE SCALE GENOMIC DNA]</scope>
    <source>
        <strain evidence="10">SCGC-AAA259A05</strain>
    </source>
</reference>
<comment type="subunit">
    <text evidence="8">Part of the RNA polymerase complex.</text>
</comment>
<proteinExistence type="inferred from homology"/>
<dbReference type="HAMAP" id="MF_00411">
    <property type="entry name" value="RNApol_arch_Rpo1C"/>
    <property type="match status" value="1"/>
</dbReference>
<protein>
    <recommendedName>
        <fullName evidence="8">DNA-directed RNA polymerase subunit Rpo1C</fullName>
        <ecNumber evidence="8">2.7.7.6</ecNumber>
    </recommendedName>
    <alternativeName>
        <fullName evidence="8">DNA-directed RNA polymerase subunit A''</fullName>
    </alternativeName>
</protein>
<keyword evidence="2 8" id="KW-0963">Cytoplasm</keyword>
<dbReference type="GO" id="GO:0005737">
    <property type="term" value="C:cytoplasm"/>
    <property type="evidence" value="ECO:0007669"/>
    <property type="project" value="UniProtKB-SubCell"/>
</dbReference>
<dbReference type="AlphaFoldDB" id="A0A133U3Z6"/>
<organism evidence="10 11">
    <name type="scientific">candidate division MSBL1 archaeon SCGC-AAA259A05</name>
    <dbReference type="NCBI Taxonomy" id="1698259"/>
    <lineage>
        <taxon>Archaea</taxon>
        <taxon>Methanobacteriati</taxon>
        <taxon>Methanobacteriota</taxon>
        <taxon>candidate division MSBL1</taxon>
    </lineage>
</organism>
<dbReference type="InterPro" id="IPR045867">
    <property type="entry name" value="DNA-dir_RpoC_beta_prime"/>
</dbReference>
<evidence type="ECO:0000256" key="8">
    <source>
        <dbReference type="HAMAP-Rule" id="MF_00411"/>
    </source>
</evidence>
<comment type="function">
    <text evidence="8">DNA-dependent RNA polymerase (RNAP) catalyzes the transcription of DNA into RNA using the four ribonucleoside triphosphates as substrates. Forms part of the jaw domain.</text>
</comment>
<comment type="subcellular location">
    <subcellularLocation>
        <location evidence="8">Cytoplasm</location>
    </subcellularLocation>
</comment>
<sequence length="393" mass="43241">MAGLAEKTIKSEVEEIRDELPDLLVDELKENLVQLSEEKAITHDQLNEIVDLVKQSYEDSLVQPGEAVGTVAAQSIGEPGTQMTLRTFHHAGVAELDVTLGLPRLIEIVDARRSPDNPLMEIHLKEEYAMDREKAREFAQKIEMLSLEDAVTRTETDLINMEFVVNLDRNQLQNKDLKPSDVKELLKEEIGTDVIAQGFKLRVKPESPSPPDLRRVVAKAKEVQLGGVEGIKRVVVKAEGGEYVLYTEGSNLAEILPLPEVDASRTTTNHIREIEDGLGIEATRNSIINETRSTLEEQGLDVDVRHIMLVADAMTNTGELRQIGRHGISGEKASVLARASFEVTVKHLLQASARGETDELDGIAENVIAGQPIPLGTGSVELEMSEGKKSGRE</sequence>
<comment type="similarity">
    <text evidence="8">Belongs to the RNA polymerase beta' chain family.</text>
</comment>
<dbReference type="NCBIfam" id="TIGR02389">
    <property type="entry name" value="RNA_pol_rpoA2"/>
    <property type="match status" value="1"/>
</dbReference>
<gene>
    <name evidence="8" type="primary">rpo1C</name>
    <name evidence="8" type="synonym">rpoA2</name>
    <name evidence="10" type="ORF">AKJ57_06135</name>
</gene>
<feature type="domain" description="RNA polymerase Rpb1" evidence="9">
    <location>
        <begin position="44"/>
        <end position="334"/>
    </location>
</feature>
<evidence type="ECO:0000256" key="1">
    <source>
        <dbReference type="ARBA" id="ARBA00022478"/>
    </source>
</evidence>
<evidence type="ECO:0000256" key="6">
    <source>
        <dbReference type="ARBA" id="ARBA00023163"/>
    </source>
</evidence>
<evidence type="ECO:0000256" key="3">
    <source>
        <dbReference type="ARBA" id="ARBA00022679"/>
    </source>
</evidence>
<comment type="caution">
    <text evidence="10">The sequence shown here is derived from an EMBL/GenBank/DDBJ whole genome shotgun (WGS) entry which is preliminary data.</text>
</comment>
<dbReference type="PATRIC" id="fig|1698259.3.peg.191"/>
<evidence type="ECO:0000256" key="2">
    <source>
        <dbReference type="ARBA" id="ARBA00022490"/>
    </source>
</evidence>
<name>A0A133U3Z6_9EURY</name>
<keyword evidence="1 8" id="KW-0240">DNA-directed RNA polymerase</keyword>
<keyword evidence="6 8" id="KW-0804">Transcription</keyword>
<dbReference type="GO" id="GO:0006351">
    <property type="term" value="P:DNA-templated transcription"/>
    <property type="evidence" value="ECO:0007669"/>
    <property type="project" value="UniProtKB-UniRule"/>
</dbReference>
<evidence type="ECO:0000259" key="9">
    <source>
        <dbReference type="Pfam" id="PF04998"/>
    </source>
</evidence>
<evidence type="ECO:0000256" key="5">
    <source>
        <dbReference type="ARBA" id="ARBA00023125"/>
    </source>
</evidence>
<keyword evidence="4 8" id="KW-0548">Nucleotidyltransferase</keyword>
<dbReference type="EMBL" id="LHXJ01000112">
    <property type="protein sequence ID" value="KXA88909.1"/>
    <property type="molecule type" value="Genomic_DNA"/>
</dbReference>
<dbReference type="EC" id="2.7.7.6" evidence="8"/>
<evidence type="ECO:0000256" key="7">
    <source>
        <dbReference type="ARBA" id="ARBA00048552"/>
    </source>
</evidence>
<dbReference type="GO" id="GO:0000428">
    <property type="term" value="C:DNA-directed RNA polymerase complex"/>
    <property type="evidence" value="ECO:0007669"/>
    <property type="project" value="UniProtKB-KW"/>
</dbReference>
<dbReference type="GO" id="GO:0003899">
    <property type="term" value="F:DNA-directed RNA polymerase activity"/>
    <property type="evidence" value="ECO:0007669"/>
    <property type="project" value="UniProtKB-UniRule"/>
</dbReference>
<dbReference type="InterPro" id="IPR007081">
    <property type="entry name" value="RNA_pol_Rpb1_5"/>
</dbReference>
<dbReference type="PANTHER" id="PTHR19376">
    <property type="entry name" value="DNA-DIRECTED RNA POLYMERASE"/>
    <property type="match status" value="1"/>
</dbReference>
<evidence type="ECO:0000313" key="10">
    <source>
        <dbReference type="EMBL" id="KXA88909.1"/>
    </source>
</evidence>
<evidence type="ECO:0000256" key="4">
    <source>
        <dbReference type="ARBA" id="ARBA00022695"/>
    </source>
</evidence>
<accession>A0A133U3Z6</accession>